<protein>
    <recommendedName>
        <fullName evidence="5">C3H1-type domain-containing protein</fullName>
    </recommendedName>
</protein>
<evidence type="ECO:0000256" key="1">
    <source>
        <dbReference type="SAM" id="MobiDB-lite"/>
    </source>
</evidence>
<feature type="compositionally biased region" description="Low complexity" evidence="1">
    <location>
        <begin position="73"/>
        <end position="82"/>
    </location>
</feature>
<sequence length="223" mass="24915">MQKAPGEEGFTYEWTSLRVRNTFLEVDVEEQEESVGSVRRSNSLPSNYSSKDSETSSRSHGSPDRNHDGGAMSGAQRPSQARSSRRGRDEANVPRLPLVLQPDQEDPLDAPQAPDPAWFVARSRKPLEAASQEGCFGMSTGSYNFRIEDDLDETEEQFLERVGLSAEQMLADALHLPDHWSLRDLPTGQQRSHLDGTCVPCYFHFQSKCLFGDKCGCCHESSF</sequence>
<dbReference type="AlphaFoldDB" id="A0A9P1G6H3"/>
<accession>A0A9P1G6H3</accession>
<name>A0A9P1G6H3_9DINO</name>
<dbReference type="EMBL" id="CAMXCT020003002">
    <property type="protein sequence ID" value="CAL1155243.1"/>
    <property type="molecule type" value="Genomic_DNA"/>
</dbReference>
<evidence type="ECO:0008006" key="5">
    <source>
        <dbReference type="Google" id="ProtNLM"/>
    </source>
</evidence>
<dbReference type="Proteomes" id="UP001152797">
    <property type="component" value="Unassembled WGS sequence"/>
</dbReference>
<gene>
    <name evidence="2" type="ORF">C1SCF055_LOCUS27870</name>
</gene>
<reference evidence="2" key="1">
    <citation type="submission" date="2022-10" db="EMBL/GenBank/DDBJ databases">
        <authorList>
            <person name="Chen Y."/>
            <person name="Dougan E. K."/>
            <person name="Chan C."/>
            <person name="Rhodes N."/>
            <person name="Thang M."/>
        </authorList>
    </citation>
    <scope>NUCLEOTIDE SEQUENCE</scope>
</reference>
<organism evidence="2">
    <name type="scientific">Cladocopium goreaui</name>
    <dbReference type="NCBI Taxonomy" id="2562237"/>
    <lineage>
        <taxon>Eukaryota</taxon>
        <taxon>Sar</taxon>
        <taxon>Alveolata</taxon>
        <taxon>Dinophyceae</taxon>
        <taxon>Suessiales</taxon>
        <taxon>Symbiodiniaceae</taxon>
        <taxon>Cladocopium</taxon>
    </lineage>
</organism>
<feature type="compositionally biased region" description="Polar residues" evidence="1">
    <location>
        <begin position="39"/>
        <end position="50"/>
    </location>
</feature>
<dbReference type="EMBL" id="CAMXCT030003002">
    <property type="protein sequence ID" value="CAL4789180.1"/>
    <property type="molecule type" value="Genomic_DNA"/>
</dbReference>
<evidence type="ECO:0000313" key="4">
    <source>
        <dbReference type="Proteomes" id="UP001152797"/>
    </source>
</evidence>
<feature type="compositionally biased region" description="Basic and acidic residues" evidence="1">
    <location>
        <begin position="51"/>
        <end position="68"/>
    </location>
</feature>
<evidence type="ECO:0000313" key="3">
    <source>
        <dbReference type="EMBL" id="CAL1155243.1"/>
    </source>
</evidence>
<evidence type="ECO:0000313" key="2">
    <source>
        <dbReference type="EMBL" id="CAI4001868.1"/>
    </source>
</evidence>
<comment type="caution">
    <text evidence="2">The sequence shown here is derived from an EMBL/GenBank/DDBJ whole genome shotgun (WGS) entry which is preliminary data.</text>
</comment>
<proteinExistence type="predicted"/>
<dbReference type="EMBL" id="CAMXCT010003002">
    <property type="protein sequence ID" value="CAI4001868.1"/>
    <property type="molecule type" value="Genomic_DNA"/>
</dbReference>
<feature type="region of interest" description="Disordered" evidence="1">
    <location>
        <begin position="28"/>
        <end position="111"/>
    </location>
</feature>
<keyword evidence="4" id="KW-1185">Reference proteome</keyword>
<reference evidence="3" key="2">
    <citation type="submission" date="2024-04" db="EMBL/GenBank/DDBJ databases">
        <authorList>
            <person name="Chen Y."/>
            <person name="Shah S."/>
            <person name="Dougan E. K."/>
            <person name="Thang M."/>
            <person name="Chan C."/>
        </authorList>
    </citation>
    <scope>NUCLEOTIDE SEQUENCE [LARGE SCALE GENOMIC DNA]</scope>
</reference>